<sequence>MEWDKLWAFNKKVIDPIAPRYTALEGNLVTVNVNGAKSEMNKINLHPKDAAIGSKDVHFGPKVFLEQVDADLMNEGDIVTFVNWGNLKLTKVEKKDGHVVSINADLDLDNKDFKKTLKVTWLVEPCVEIQAVRYDPVINKAIIGKEEEWKTFVNKDSK</sequence>
<evidence type="ECO:0000313" key="2">
    <source>
        <dbReference type="WBParaSite" id="ES5_v2.g30469.t1"/>
    </source>
</evidence>
<reference evidence="2" key="1">
    <citation type="submission" date="2022-11" db="UniProtKB">
        <authorList>
            <consortium name="WormBaseParasite"/>
        </authorList>
    </citation>
    <scope>IDENTIFICATION</scope>
</reference>
<protein>
    <submittedName>
        <fullName evidence="2">Glutamyl/glutaminyl-tRNA synthetase class Ib anti-codon binding domain-containing protein</fullName>
    </submittedName>
</protein>
<name>A0AC34GLK8_9BILA</name>
<proteinExistence type="predicted"/>
<dbReference type="Proteomes" id="UP000887579">
    <property type="component" value="Unplaced"/>
</dbReference>
<accession>A0AC34GLK8</accession>
<organism evidence="1 2">
    <name type="scientific">Panagrolaimus sp. ES5</name>
    <dbReference type="NCBI Taxonomy" id="591445"/>
    <lineage>
        <taxon>Eukaryota</taxon>
        <taxon>Metazoa</taxon>
        <taxon>Ecdysozoa</taxon>
        <taxon>Nematoda</taxon>
        <taxon>Chromadorea</taxon>
        <taxon>Rhabditida</taxon>
        <taxon>Tylenchina</taxon>
        <taxon>Panagrolaimomorpha</taxon>
        <taxon>Panagrolaimoidea</taxon>
        <taxon>Panagrolaimidae</taxon>
        <taxon>Panagrolaimus</taxon>
    </lineage>
</organism>
<dbReference type="WBParaSite" id="ES5_v2.g30469.t1">
    <property type="protein sequence ID" value="ES5_v2.g30469.t1"/>
    <property type="gene ID" value="ES5_v2.g30469"/>
</dbReference>
<evidence type="ECO:0000313" key="1">
    <source>
        <dbReference type="Proteomes" id="UP000887579"/>
    </source>
</evidence>